<comment type="caution">
    <text evidence="2">The sequence shown here is derived from an EMBL/GenBank/DDBJ whole genome shotgun (WGS) entry which is preliminary data.</text>
</comment>
<accession>A0A9P9BI45</accession>
<feature type="compositionally biased region" description="Polar residues" evidence="1">
    <location>
        <begin position="73"/>
        <end position="86"/>
    </location>
</feature>
<evidence type="ECO:0000313" key="2">
    <source>
        <dbReference type="EMBL" id="KAH7021205.1"/>
    </source>
</evidence>
<dbReference type="Proteomes" id="UP000756346">
    <property type="component" value="Unassembled WGS sequence"/>
</dbReference>
<reference evidence="2" key="1">
    <citation type="journal article" date="2021" name="Nat. Commun.">
        <title>Genetic determinants of endophytism in the Arabidopsis root mycobiome.</title>
        <authorList>
            <person name="Mesny F."/>
            <person name="Miyauchi S."/>
            <person name="Thiergart T."/>
            <person name="Pickel B."/>
            <person name="Atanasova L."/>
            <person name="Karlsson M."/>
            <person name="Huettel B."/>
            <person name="Barry K.W."/>
            <person name="Haridas S."/>
            <person name="Chen C."/>
            <person name="Bauer D."/>
            <person name="Andreopoulos W."/>
            <person name="Pangilinan J."/>
            <person name="LaButti K."/>
            <person name="Riley R."/>
            <person name="Lipzen A."/>
            <person name="Clum A."/>
            <person name="Drula E."/>
            <person name="Henrissat B."/>
            <person name="Kohler A."/>
            <person name="Grigoriev I.V."/>
            <person name="Martin F.M."/>
            <person name="Hacquard S."/>
        </authorList>
    </citation>
    <scope>NUCLEOTIDE SEQUENCE</scope>
    <source>
        <strain evidence="2">MPI-CAGE-CH-0230</strain>
    </source>
</reference>
<protein>
    <submittedName>
        <fullName evidence="2">Uncharacterized protein</fullName>
    </submittedName>
</protein>
<keyword evidence="3" id="KW-1185">Reference proteome</keyword>
<feature type="region of interest" description="Disordered" evidence="1">
    <location>
        <begin position="1"/>
        <end position="129"/>
    </location>
</feature>
<proteinExistence type="predicted"/>
<evidence type="ECO:0000313" key="3">
    <source>
        <dbReference type="Proteomes" id="UP000756346"/>
    </source>
</evidence>
<dbReference type="RefSeq" id="XP_046007406.1">
    <property type="nucleotide sequence ID" value="XM_046162745.1"/>
</dbReference>
<dbReference type="GeneID" id="70192291"/>
<feature type="compositionally biased region" description="Polar residues" evidence="1">
    <location>
        <begin position="97"/>
        <end position="109"/>
    </location>
</feature>
<organism evidence="2 3">
    <name type="scientific">Microdochium trichocladiopsis</name>
    <dbReference type="NCBI Taxonomy" id="1682393"/>
    <lineage>
        <taxon>Eukaryota</taxon>
        <taxon>Fungi</taxon>
        <taxon>Dikarya</taxon>
        <taxon>Ascomycota</taxon>
        <taxon>Pezizomycotina</taxon>
        <taxon>Sordariomycetes</taxon>
        <taxon>Xylariomycetidae</taxon>
        <taxon>Xylariales</taxon>
        <taxon>Microdochiaceae</taxon>
        <taxon>Microdochium</taxon>
    </lineage>
</organism>
<evidence type="ECO:0000256" key="1">
    <source>
        <dbReference type="SAM" id="MobiDB-lite"/>
    </source>
</evidence>
<feature type="compositionally biased region" description="Low complexity" evidence="1">
    <location>
        <begin position="110"/>
        <end position="122"/>
    </location>
</feature>
<name>A0A9P9BI45_9PEZI</name>
<sequence length="151" mass="16288">MRKLHHHKRRPTLAKTRRRRRRGIGTKLPSAASSVGNDNQPAPFHDSKNSQDTAQPLRGAGWLATGLSDDRPNISSEDYTTPSSGCLTVVSKPPDPQATSLSGSHSTACTQTQTQTHQNTNTFPQPASSCNSAQMPRGVCFCRGQRSGLHG</sequence>
<dbReference type="AlphaFoldDB" id="A0A9P9BI45"/>
<feature type="compositionally biased region" description="Basic residues" evidence="1">
    <location>
        <begin position="1"/>
        <end position="24"/>
    </location>
</feature>
<feature type="compositionally biased region" description="Polar residues" evidence="1">
    <location>
        <begin position="31"/>
        <end position="40"/>
    </location>
</feature>
<dbReference type="EMBL" id="JAGTJQ010000010">
    <property type="protein sequence ID" value="KAH7021205.1"/>
    <property type="molecule type" value="Genomic_DNA"/>
</dbReference>
<gene>
    <name evidence="2" type="ORF">B0I36DRAFT_435081</name>
</gene>